<dbReference type="AlphaFoldDB" id="B5VG50"/>
<evidence type="ECO:0000313" key="2">
    <source>
        <dbReference type="Proteomes" id="UP000008988"/>
    </source>
</evidence>
<gene>
    <name evidence="1" type="ORF">AWRI1631_43760</name>
</gene>
<protein>
    <submittedName>
        <fullName evidence="1">YDR156Wp-like protein</fullName>
    </submittedName>
</protein>
<evidence type="ECO:0000313" key="1">
    <source>
        <dbReference type="EMBL" id="EDZ73092.1"/>
    </source>
</evidence>
<feature type="non-terminal residue" evidence="1">
    <location>
        <position position="1"/>
    </location>
</feature>
<dbReference type="InterPro" id="IPR013239">
    <property type="entry name" value="RNA_polI_Rpa14"/>
</dbReference>
<dbReference type="Proteomes" id="UP000008988">
    <property type="component" value="Unassembled WGS sequence"/>
</dbReference>
<proteinExistence type="predicted"/>
<dbReference type="Pfam" id="PF08203">
    <property type="entry name" value="RNA_polI_A14"/>
    <property type="match status" value="1"/>
</dbReference>
<dbReference type="EMBL" id="ABSV01000463">
    <property type="protein sequence ID" value="EDZ73092.1"/>
    <property type="molecule type" value="Genomic_DNA"/>
</dbReference>
<organism evidence="1 2">
    <name type="scientific">Saccharomyces cerevisiae (strain AWRI1631)</name>
    <name type="common">Baker's yeast</name>
    <dbReference type="NCBI Taxonomy" id="545124"/>
    <lineage>
        <taxon>Eukaryota</taxon>
        <taxon>Fungi</taxon>
        <taxon>Dikarya</taxon>
        <taxon>Ascomycota</taxon>
        <taxon>Saccharomycotina</taxon>
        <taxon>Saccharomycetes</taxon>
        <taxon>Saccharomycetales</taxon>
        <taxon>Saccharomycetaceae</taxon>
        <taxon>Saccharomyces</taxon>
    </lineage>
</organism>
<accession>B5VG50</accession>
<dbReference type="Gene3D" id="6.10.250.3390">
    <property type="match status" value="1"/>
</dbReference>
<reference evidence="1 2" key="1">
    <citation type="journal article" date="2008" name="FEMS Yeast Res.">
        <title>Comparative genome analysis of a Saccharomyces cerevisiae wine strain.</title>
        <authorList>
            <person name="Borneman A.R."/>
            <person name="Forgan A.H."/>
            <person name="Pretorius I.S."/>
            <person name="Chambers P.J."/>
        </authorList>
    </citation>
    <scope>NUCLEOTIDE SEQUENCE [LARGE SCALE GENOMIC DNA]</scope>
    <source>
        <strain evidence="1 2">AWRI1631</strain>
    </source>
</reference>
<name>B5VG50_YEAS6</name>
<sequence length="208" mass="22741">RTGNNTATTLNTPVVIHATQLPQHVSTDEVLQFLESFIDEKENIIDSTTMNTISGNAADADAAAVANTSLNIDTNLSSSISQLKRIQRDFKGLPPAQDFSAAPIQVSTTEKKETSIGVSAPAARKLHSPMSETGSSSLALLHKILHIHSHTPSVYYNICISVRILTSERLQCFFFSFFPDPNITGSGLKVPGFLFFHTFFFPNHVVKH</sequence>
<dbReference type="OrthoDB" id="4093689at2759"/>
<comment type="caution">
    <text evidence="1">The sequence shown here is derived from an EMBL/GenBank/DDBJ whole genome shotgun (WGS) entry which is preliminary data.</text>
</comment>